<dbReference type="SUPFAM" id="SSF48264">
    <property type="entry name" value="Cytochrome P450"/>
    <property type="match status" value="1"/>
</dbReference>
<feature type="binding site" description="axial binding residue" evidence="7">
    <location>
        <position position="455"/>
    </location>
    <ligand>
        <name>heme</name>
        <dbReference type="ChEBI" id="CHEBI:30413"/>
    </ligand>
    <ligandPart>
        <name>Fe</name>
        <dbReference type="ChEBI" id="CHEBI:18248"/>
    </ligandPart>
</feature>
<evidence type="ECO:0000256" key="5">
    <source>
        <dbReference type="ARBA" id="ARBA00023004"/>
    </source>
</evidence>
<evidence type="ECO:0000256" key="7">
    <source>
        <dbReference type="PIRSR" id="PIRSR602401-1"/>
    </source>
</evidence>
<keyword evidence="5 7" id="KW-0408">Iron</keyword>
<keyword evidence="3 7" id="KW-0479">Metal-binding</keyword>
<keyword evidence="10" id="KW-1185">Reference proteome</keyword>
<dbReference type="PANTHER" id="PTHR24286:SF384">
    <property type="entry name" value="P450, PUTATIVE (EUROFUNG)-RELATED"/>
    <property type="match status" value="1"/>
</dbReference>
<dbReference type="GO" id="GO:0016125">
    <property type="term" value="P:sterol metabolic process"/>
    <property type="evidence" value="ECO:0007669"/>
    <property type="project" value="TreeGrafter"/>
</dbReference>
<dbReference type="InterPro" id="IPR001128">
    <property type="entry name" value="Cyt_P450"/>
</dbReference>
<dbReference type="PRINTS" id="PR00463">
    <property type="entry name" value="EP450I"/>
</dbReference>
<keyword evidence="2 7" id="KW-0349">Heme</keyword>
<evidence type="ECO:0000256" key="8">
    <source>
        <dbReference type="RuleBase" id="RU000461"/>
    </source>
</evidence>
<dbReference type="InterPro" id="IPR036396">
    <property type="entry name" value="Cyt_P450_sf"/>
</dbReference>
<evidence type="ECO:0008006" key="11">
    <source>
        <dbReference type="Google" id="ProtNLM"/>
    </source>
</evidence>
<dbReference type="GO" id="GO:0005506">
    <property type="term" value="F:iron ion binding"/>
    <property type="evidence" value="ECO:0007669"/>
    <property type="project" value="InterPro"/>
</dbReference>
<dbReference type="EMBL" id="CAJHUC010001967">
    <property type="protein sequence ID" value="CAD7702834.1"/>
    <property type="molecule type" value="Genomic_DNA"/>
</dbReference>
<dbReference type="GO" id="GO:0004497">
    <property type="term" value="F:monooxygenase activity"/>
    <property type="evidence" value="ECO:0007669"/>
    <property type="project" value="UniProtKB-KW"/>
</dbReference>
<dbReference type="PROSITE" id="PS00086">
    <property type="entry name" value="CYTOCHROME_P450"/>
    <property type="match status" value="1"/>
</dbReference>
<evidence type="ECO:0000256" key="2">
    <source>
        <dbReference type="ARBA" id="ARBA00022617"/>
    </source>
</evidence>
<dbReference type="PANTHER" id="PTHR24286">
    <property type="entry name" value="CYTOCHROME P450 26"/>
    <property type="match status" value="1"/>
</dbReference>
<dbReference type="OrthoDB" id="1372046at2759"/>
<evidence type="ECO:0000313" key="10">
    <source>
        <dbReference type="Proteomes" id="UP000708148"/>
    </source>
</evidence>
<dbReference type="Gene3D" id="1.10.630.10">
    <property type="entry name" value="Cytochrome P450"/>
    <property type="match status" value="1"/>
</dbReference>
<evidence type="ECO:0000313" key="9">
    <source>
        <dbReference type="EMBL" id="CAD7702834.1"/>
    </source>
</evidence>
<comment type="cofactor">
    <cofactor evidence="7">
        <name>heme</name>
        <dbReference type="ChEBI" id="CHEBI:30413"/>
    </cofactor>
</comment>
<dbReference type="PRINTS" id="PR00385">
    <property type="entry name" value="P450"/>
</dbReference>
<protein>
    <recommendedName>
        <fullName evidence="11">Cytochrome P450</fullName>
    </recommendedName>
</protein>
<keyword evidence="6 8" id="KW-0503">Monooxygenase</keyword>
<keyword evidence="4 8" id="KW-0560">Oxidoreductase</keyword>
<dbReference type="Proteomes" id="UP000708148">
    <property type="component" value="Unassembled WGS sequence"/>
</dbReference>
<dbReference type="Pfam" id="PF00067">
    <property type="entry name" value="p450"/>
    <property type="match status" value="1"/>
</dbReference>
<evidence type="ECO:0000256" key="1">
    <source>
        <dbReference type="ARBA" id="ARBA00010617"/>
    </source>
</evidence>
<reference evidence="9" key="1">
    <citation type="submission" date="2020-12" db="EMBL/GenBank/DDBJ databases">
        <authorList>
            <person name="Iha C."/>
        </authorList>
    </citation>
    <scope>NUCLEOTIDE SEQUENCE</scope>
</reference>
<evidence type="ECO:0000256" key="3">
    <source>
        <dbReference type="ARBA" id="ARBA00022723"/>
    </source>
</evidence>
<evidence type="ECO:0000256" key="6">
    <source>
        <dbReference type="ARBA" id="ARBA00023033"/>
    </source>
</evidence>
<organism evidence="9 10">
    <name type="scientific">Ostreobium quekettii</name>
    <dbReference type="NCBI Taxonomy" id="121088"/>
    <lineage>
        <taxon>Eukaryota</taxon>
        <taxon>Viridiplantae</taxon>
        <taxon>Chlorophyta</taxon>
        <taxon>core chlorophytes</taxon>
        <taxon>Ulvophyceae</taxon>
        <taxon>TCBD clade</taxon>
        <taxon>Bryopsidales</taxon>
        <taxon>Ostreobineae</taxon>
        <taxon>Ostreobiaceae</taxon>
        <taxon>Ostreobium</taxon>
    </lineage>
</organism>
<dbReference type="InterPro" id="IPR002401">
    <property type="entry name" value="Cyt_P450_E_grp-I"/>
</dbReference>
<proteinExistence type="inferred from homology"/>
<gene>
    <name evidence="9" type="ORF">OSTQU699_LOCUS8191</name>
</gene>
<comment type="caution">
    <text evidence="9">The sequence shown here is derived from an EMBL/GenBank/DDBJ whole genome shotgun (WGS) entry which is preliminary data.</text>
</comment>
<dbReference type="InterPro" id="IPR017972">
    <property type="entry name" value="Cyt_P450_CS"/>
</dbReference>
<name>A0A8S1J6L6_9CHLO</name>
<dbReference type="GO" id="GO:0020037">
    <property type="term" value="F:heme binding"/>
    <property type="evidence" value="ECO:0007669"/>
    <property type="project" value="InterPro"/>
</dbReference>
<comment type="similarity">
    <text evidence="1 8">Belongs to the cytochrome P450 family.</text>
</comment>
<evidence type="ECO:0000256" key="4">
    <source>
        <dbReference type="ARBA" id="ARBA00023002"/>
    </source>
</evidence>
<dbReference type="GO" id="GO:0016705">
    <property type="term" value="F:oxidoreductase activity, acting on paired donors, with incorporation or reduction of molecular oxygen"/>
    <property type="evidence" value="ECO:0007669"/>
    <property type="project" value="InterPro"/>
</dbReference>
<dbReference type="AlphaFoldDB" id="A0A8S1J6L6"/>
<sequence length="511" mass="57491">MDVSLYKSLKRNLPYSPSTVICFPAPSGAAGPNLRQRQGSQARVFRRWMATTRPILKMSLLCQKMSAFSLGSYGWPVMGETVEYLKDMHAFALERMSKHGNVFKSHIFGFKTVVVCSTEALNEISRLEAAGSIVTWPMMPGLKVFGEGNLAVLNGDEHANMRKLLHSVFSRGSVLSSVPFIFNTAKEICAEFEGQEHFSMAELARKYAFKVSTKSFLGMEFPSRVDNEVIQILEVLGEGVFTLGIDLPLTKFHRAMKSRCEMIDVIKESLKAMDSISPEDGRPATALEQMLDARDEGGNGLEMEALINTIILLVYGGYETTSATMECILRKLALNPKAWDRLREEQHRVVEIYGDDITCESLEAMVYARAVVKEGLRVQTALPFSYKWAKESFELEGYRIPANWQVVCGSGFITQHLCGSDSWNDHDAYRPERFLDPRTDKLSSFRPFGHGRHICLGKELALTELWVMLALLARRYEVTLKNLHAHIKPYPTPHAEDGCMATLRELHAAWS</sequence>
<accession>A0A8S1J6L6</accession>